<proteinExistence type="predicted"/>
<evidence type="ECO:0000313" key="2">
    <source>
        <dbReference type="Proteomes" id="UP000823616"/>
    </source>
</evidence>
<gene>
    <name evidence="1" type="ORF">IAA96_07130</name>
</gene>
<reference evidence="1" key="2">
    <citation type="journal article" date="2021" name="PeerJ">
        <title>Extensive microbial diversity within the chicken gut microbiome revealed by metagenomics and culture.</title>
        <authorList>
            <person name="Gilroy R."/>
            <person name="Ravi A."/>
            <person name="Getino M."/>
            <person name="Pursley I."/>
            <person name="Horton D.L."/>
            <person name="Alikhan N.F."/>
            <person name="Baker D."/>
            <person name="Gharbi K."/>
            <person name="Hall N."/>
            <person name="Watson M."/>
            <person name="Adriaenssens E.M."/>
            <person name="Foster-Nyarko E."/>
            <person name="Jarju S."/>
            <person name="Secka A."/>
            <person name="Antonio M."/>
            <person name="Oren A."/>
            <person name="Chaudhuri R.R."/>
            <person name="La Ragione R."/>
            <person name="Hildebrand F."/>
            <person name="Pallen M.J."/>
        </authorList>
    </citation>
    <scope>NUCLEOTIDE SEQUENCE</scope>
    <source>
        <strain evidence="1">B3-4054</strain>
    </source>
</reference>
<dbReference type="EMBL" id="JADIMS010000133">
    <property type="protein sequence ID" value="MBO8450863.1"/>
    <property type="molecule type" value="Genomic_DNA"/>
</dbReference>
<comment type="caution">
    <text evidence="1">The sequence shown here is derived from an EMBL/GenBank/DDBJ whole genome shotgun (WGS) entry which is preliminary data.</text>
</comment>
<dbReference type="AlphaFoldDB" id="A0A9D9EPT4"/>
<organism evidence="1 2">
    <name type="scientific">Candidatus Avitreponema avistercoris</name>
    <dbReference type="NCBI Taxonomy" id="2840705"/>
    <lineage>
        <taxon>Bacteria</taxon>
        <taxon>Pseudomonadati</taxon>
        <taxon>Spirochaetota</taxon>
        <taxon>Spirochaetia</taxon>
        <taxon>Spirochaetales</taxon>
        <taxon>Candidatus Avitreponema</taxon>
    </lineage>
</organism>
<name>A0A9D9EPT4_9SPIR</name>
<evidence type="ECO:0000313" key="1">
    <source>
        <dbReference type="EMBL" id="MBO8450863.1"/>
    </source>
</evidence>
<dbReference type="Proteomes" id="UP000823616">
    <property type="component" value="Unassembled WGS sequence"/>
</dbReference>
<feature type="non-terminal residue" evidence="1">
    <location>
        <position position="166"/>
    </location>
</feature>
<reference evidence="1" key="1">
    <citation type="submission" date="2020-10" db="EMBL/GenBank/DDBJ databases">
        <authorList>
            <person name="Gilroy R."/>
        </authorList>
    </citation>
    <scope>NUCLEOTIDE SEQUENCE</scope>
    <source>
        <strain evidence="1">B3-4054</strain>
    </source>
</reference>
<protein>
    <submittedName>
        <fullName evidence="1">Uncharacterized protein</fullName>
    </submittedName>
</protein>
<accession>A0A9D9EPT4</accession>
<sequence length="166" mass="17977">MRRFTTAVFFLSVLLPLSGTENEMLSFGEDGKFHYVIALPEDGSGVSTARFRKGRTLLQDMAAEGRLPDARVSLALTRNDYSLLPENLRPAVPEGTAGVIAALARSGSGAVFLVLPWEIPGETVIKCGVRGETSPPELVSALATSLEKAGIPWRLEESRLELYRMG</sequence>